<dbReference type="AlphaFoldDB" id="A0A1G9FQV9"/>
<accession>A0A1G9FQV9</accession>
<dbReference type="EMBL" id="FNFE01000008">
    <property type="protein sequence ID" value="SDK90806.1"/>
    <property type="molecule type" value="Genomic_DNA"/>
</dbReference>
<evidence type="ECO:0000313" key="2">
    <source>
        <dbReference type="Proteomes" id="UP000198882"/>
    </source>
</evidence>
<dbReference type="OrthoDB" id="333414at2157"/>
<protein>
    <recommendedName>
        <fullName evidence="3">Small CPxCG-related zinc finger protein</fullName>
    </recommendedName>
</protein>
<proteinExistence type="predicted"/>
<dbReference type="Proteomes" id="UP000198882">
    <property type="component" value="Unassembled WGS sequence"/>
</dbReference>
<organism evidence="1 2">
    <name type="scientific">Natronorubrum texcoconense</name>
    <dbReference type="NCBI Taxonomy" id="1095776"/>
    <lineage>
        <taxon>Archaea</taxon>
        <taxon>Methanobacteriati</taxon>
        <taxon>Methanobacteriota</taxon>
        <taxon>Stenosarchaea group</taxon>
        <taxon>Halobacteria</taxon>
        <taxon>Halobacteriales</taxon>
        <taxon>Natrialbaceae</taxon>
        <taxon>Natronorubrum</taxon>
    </lineage>
</organism>
<dbReference type="RefSeq" id="WP_175529393.1">
    <property type="nucleotide sequence ID" value="NZ_FNFE01000008.1"/>
</dbReference>
<evidence type="ECO:0000313" key="1">
    <source>
        <dbReference type="EMBL" id="SDK90806.1"/>
    </source>
</evidence>
<evidence type="ECO:0008006" key="3">
    <source>
        <dbReference type="Google" id="ProtNLM"/>
    </source>
</evidence>
<reference evidence="2" key="1">
    <citation type="submission" date="2016-10" db="EMBL/GenBank/DDBJ databases">
        <authorList>
            <person name="Varghese N."/>
            <person name="Submissions S."/>
        </authorList>
    </citation>
    <scope>NUCLEOTIDE SEQUENCE [LARGE SCALE GENOMIC DNA]</scope>
    <source>
        <strain evidence="2">B4,CECT 8067,JCM 17497</strain>
    </source>
</reference>
<sequence length="54" mass="6039">MTRTTYRCTCGALLKFAQDLEKESGITTRSWKCTDCGTPVPGQIAEKVRHQHPS</sequence>
<name>A0A1G9FQV9_9EURY</name>
<keyword evidence="2" id="KW-1185">Reference proteome</keyword>
<gene>
    <name evidence="1" type="ORF">SAMN04515672_4246</name>
</gene>
<dbReference type="STRING" id="1095776.SAMN04515672_4246"/>